<evidence type="ECO:0000256" key="3">
    <source>
        <dbReference type="ARBA" id="ARBA00022679"/>
    </source>
</evidence>
<evidence type="ECO:0000256" key="5">
    <source>
        <dbReference type="ARBA" id="ARBA00022777"/>
    </source>
</evidence>
<evidence type="ECO:0000256" key="1">
    <source>
        <dbReference type="ARBA" id="ARBA00012513"/>
    </source>
</evidence>
<evidence type="ECO:0000256" key="6">
    <source>
        <dbReference type="ARBA" id="ARBA00022840"/>
    </source>
</evidence>
<organism evidence="9 10">
    <name type="scientific">Xiamenia xianingshaonis</name>
    <dbReference type="NCBI Taxonomy" id="2682776"/>
    <lineage>
        <taxon>Bacteria</taxon>
        <taxon>Bacillati</taxon>
        <taxon>Actinomycetota</taxon>
        <taxon>Coriobacteriia</taxon>
        <taxon>Eggerthellales</taxon>
        <taxon>Eggerthellaceae</taxon>
        <taxon>Xiamenia</taxon>
    </lineage>
</organism>
<keyword evidence="5" id="KW-0418">Kinase</keyword>
<dbReference type="SMART" id="SM00220">
    <property type="entry name" value="S_TKc"/>
    <property type="match status" value="1"/>
</dbReference>
<dbReference type="KEGG" id="ebz:J7S26_03025"/>
<keyword evidence="7" id="KW-0812">Transmembrane</keyword>
<dbReference type="InterPro" id="IPR000719">
    <property type="entry name" value="Prot_kinase_dom"/>
</dbReference>
<dbReference type="RefSeq" id="WP_261428714.1">
    <property type="nucleotide sequence ID" value="NZ_CP072829.1"/>
</dbReference>
<dbReference type="EMBL" id="CP072829">
    <property type="protein sequence ID" value="QTU84898.1"/>
    <property type="molecule type" value="Genomic_DNA"/>
</dbReference>
<evidence type="ECO:0000313" key="10">
    <source>
        <dbReference type="Proteomes" id="UP000671910"/>
    </source>
</evidence>
<gene>
    <name evidence="9" type="ORF">J7S26_03025</name>
</gene>
<dbReference type="PROSITE" id="PS50011">
    <property type="entry name" value="PROTEIN_KINASE_DOM"/>
    <property type="match status" value="1"/>
</dbReference>
<evidence type="ECO:0000256" key="4">
    <source>
        <dbReference type="ARBA" id="ARBA00022741"/>
    </source>
</evidence>
<dbReference type="Gene3D" id="1.10.510.10">
    <property type="entry name" value="Transferase(Phosphotransferase) domain 1"/>
    <property type="match status" value="1"/>
</dbReference>
<dbReference type="GO" id="GO:0005524">
    <property type="term" value="F:ATP binding"/>
    <property type="evidence" value="ECO:0007669"/>
    <property type="project" value="UniProtKB-KW"/>
</dbReference>
<accession>A0A9E6MRV5</accession>
<reference evidence="9" key="1">
    <citation type="submission" date="2021-04" db="EMBL/GenBank/DDBJ databases">
        <title>Novel species in family Eggerthellaceae.</title>
        <authorList>
            <person name="Zhang G."/>
        </authorList>
    </citation>
    <scope>NUCLEOTIDE SEQUENCE</scope>
    <source>
        <strain evidence="9">Zg-886</strain>
    </source>
</reference>
<feature type="domain" description="Protein kinase" evidence="8">
    <location>
        <begin position="1"/>
        <end position="298"/>
    </location>
</feature>
<dbReference type="SUPFAM" id="SSF56112">
    <property type="entry name" value="Protein kinase-like (PK-like)"/>
    <property type="match status" value="1"/>
</dbReference>
<dbReference type="AlphaFoldDB" id="A0A9E6MRV5"/>
<keyword evidence="7" id="KW-0472">Membrane</keyword>
<evidence type="ECO:0000256" key="7">
    <source>
        <dbReference type="SAM" id="Phobius"/>
    </source>
</evidence>
<proteinExistence type="predicted"/>
<keyword evidence="2" id="KW-0723">Serine/threonine-protein kinase</keyword>
<dbReference type="Proteomes" id="UP000671910">
    <property type="component" value="Chromosome"/>
</dbReference>
<protein>
    <recommendedName>
        <fullName evidence="1">non-specific serine/threonine protein kinase</fullName>
        <ecNumber evidence="1">2.7.11.1</ecNumber>
    </recommendedName>
</protein>
<dbReference type="Pfam" id="PF00069">
    <property type="entry name" value="Pkinase"/>
    <property type="match status" value="1"/>
</dbReference>
<keyword evidence="7" id="KW-1133">Transmembrane helix</keyword>
<dbReference type="PANTHER" id="PTHR43289">
    <property type="entry name" value="MITOGEN-ACTIVATED PROTEIN KINASE KINASE KINASE 20-RELATED"/>
    <property type="match status" value="1"/>
</dbReference>
<name>A0A9E6MRV5_9ACTN</name>
<feature type="transmembrane region" description="Helical" evidence="7">
    <location>
        <begin position="335"/>
        <end position="358"/>
    </location>
</feature>
<dbReference type="GO" id="GO:0004674">
    <property type="term" value="F:protein serine/threonine kinase activity"/>
    <property type="evidence" value="ECO:0007669"/>
    <property type="project" value="UniProtKB-KW"/>
</dbReference>
<keyword evidence="4" id="KW-0547">Nucleotide-binding</keyword>
<dbReference type="InterPro" id="IPR011009">
    <property type="entry name" value="Kinase-like_dom_sf"/>
</dbReference>
<dbReference type="PANTHER" id="PTHR43289:SF6">
    <property type="entry name" value="SERINE_THREONINE-PROTEIN KINASE NEKL-3"/>
    <property type="match status" value="1"/>
</dbReference>
<keyword evidence="6" id="KW-0067">ATP-binding</keyword>
<sequence>MKALSLDGASGIVYEALSHDLYGTKAATPARLTIKECYPLDAAPYLQRSGKRIQLAQNAPMFAKLSFEESLERFDWAIAVHTSLHQGKAKEFVSTPIHYLKENGTAYLVSDASDGFTLDRTIGKMSGPERIAMLASLCDAVIAVHGCGYYCLDLKPTNIITFQGAAGARTKAVLFDFDSTLAKGTKAERETSVLGTKNWSGYEVFHPGRRGIDMRTDLYSIGAILLWMAYGRPPTTTEVIHARGSWNADEVLKDPAFSDFGSRAKELIAKILGKTLVVDPDDRYLSAKDLRRDVQMLLELVSPISETAKQELGKIESNASEAIRKAEKEARKSRLARWCAILAVVAAMIVAVATIILFPRSEPDPLVGRWESIAVFSAPDDGLDTMDGETFYLMDDSARLAVRADRTGNVVTEQGEVLFSWRYSMEVADEGGSLTRTYVCTNIGTNDEHADAKLVVSDIDYKTKVKLEKAKTGMLEALEGHSKLCTLYISDGTTVKGAHFVEQD</sequence>
<evidence type="ECO:0000313" key="9">
    <source>
        <dbReference type="EMBL" id="QTU84898.1"/>
    </source>
</evidence>
<evidence type="ECO:0000259" key="8">
    <source>
        <dbReference type="PROSITE" id="PS50011"/>
    </source>
</evidence>
<dbReference type="EC" id="2.7.11.1" evidence="1"/>
<keyword evidence="3" id="KW-0808">Transferase</keyword>
<evidence type="ECO:0000256" key="2">
    <source>
        <dbReference type="ARBA" id="ARBA00022527"/>
    </source>
</evidence>